<name>A0A5K3F8X5_MESCO</name>
<feature type="compositionally biased region" description="Low complexity" evidence="1">
    <location>
        <begin position="369"/>
        <end position="386"/>
    </location>
</feature>
<sequence length="434" mass="45792">RNFDGTSSCVQRSVPPQDGQTKQPTPTTSCREHSLSKSPTSGPDQIPRPLSPETRLPALDTINEVTNRPQATLDFIAERLLDRNFDGTSSCVQRSVPPQDSQTEQPTPTTSCSDQSLSKSPTSCPDQIPRPLPPETRLPALDTIDEVTNRPQATFDFIAERVKALFSAPSNLGCKTVLCQRKTPCPGFGDRPRRQISVHNSESNGSGPGKSLIVSSPLPQSVCLQAHQSPTFSASPKREAAIGVEMSVGRTVGLSKGLHSIAPSSDVHLRRASIDKPEGSAKKKVGRPPGTFKSLRPPPEPTARQLRSSPVGGGLPACGSPSPQLQPPTSSSAKRPRGRRPGTFIAPRPAIGQLCGHSSAEGQQGLHCAPSSLSSSALSGDGTSPSLPANPSSAGLRRVGLTRLGLRRKGIPSALLNLPRIKAAALEPKVVAEE</sequence>
<proteinExistence type="predicted"/>
<feature type="region of interest" description="Disordered" evidence="1">
    <location>
        <begin position="265"/>
        <end position="395"/>
    </location>
</feature>
<feature type="region of interest" description="Disordered" evidence="1">
    <location>
        <begin position="89"/>
        <end position="139"/>
    </location>
</feature>
<evidence type="ECO:0000256" key="1">
    <source>
        <dbReference type="SAM" id="MobiDB-lite"/>
    </source>
</evidence>
<accession>A0A5K3F8X5</accession>
<feature type="region of interest" description="Disordered" evidence="1">
    <location>
        <begin position="1"/>
        <end position="69"/>
    </location>
</feature>
<feature type="compositionally biased region" description="Polar residues" evidence="1">
    <location>
        <begin position="89"/>
        <end position="125"/>
    </location>
</feature>
<evidence type="ECO:0000313" key="2">
    <source>
        <dbReference type="WBParaSite" id="MCU_005650-RA"/>
    </source>
</evidence>
<feature type="compositionally biased region" description="Polar residues" evidence="1">
    <location>
        <begin position="1"/>
        <end position="11"/>
    </location>
</feature>
<feature type="compositionally biased region" description="Basic and acidic residues" evidence="1">
    <location>
        <begin position="267"/>
        <end position="281"/>
    </location>
</feature>
<dbReference type="WBParaSite" id="MCU_005650-RA">
    <property type="protein sequence ID" value="MCU_005650-RA"/>
    <property type="gene ID" value="MCU_005650"/>
</dbReference>
<reference evidence="2" key="1">
    <citation type="submission" date="2019-11" db="UniProtKB">
        <authorList>
            <consortium name="WormBaseParasite"/>
        </authorList>
    </citation>
    <scope>IDENTIFICATION</scope>
</reference>
<feature type="region of interest" description="Disordered" evidence="1">
    <location>
        <begin position="185"/>
        <end position="214"/>
    </location>
</feature>
<feature type="compositionally biased region" description="Low complexity" evidence="1">
    <location>
        <begin position="320"/>
        <end position="332"/>
    </location>
</feature>
<dbReference type="AlphaFoldDB" id="A0A5K3F8X5"/>
<protein>
    <submittedName>
        <fullName evidence="2">GTSE1_N domain-containing protein</fullName>
    </submittedName>
</protein>
<organism evidence="2">
    <name type="scientific">Mesocestoides corti</name>
    <name type="common">Flatworm</name>
    <dbReference type="NCBI Taxonomy" id="53468"/>
    <lineage>
        <taxon>Eukaryota</taxon>
        <taxon>Metazoa</taxon>
        <taxon>Spiralia</taxon>
        <taxon>Lophotrochozoa</taxon>
        <taxon>Platyhelminthes</taxon>
        <taxon>Cestoda</taxon>
        <taxon>Eucestoda</taxon>
        <taxon>Cyclophyllidea</taxon>
        <taxon>Mesocestoididae</taxon>
        <taxon>Mesocestoides</taxon>
    </lineage>
</organism>
<feature type="compositionally biased region" description="Polar residues" evidence="1">
    <location>
        <begin position="18"/>
        <end position="29"/>
    </location>
</feature>